<evidence type="ECO:0000313" key="2">
    <source>
        <dbReference type="Proteomes" id="UP000789366"/>
    </source>
</evidence>
<accession>A0ACA9QHM9</accession>
<comment type="caution">
    <text evidence="1">The sequence shown here is derived from an EMBL/GenBank/DDBJ whole genome shotgun (WGS) entry which is preliminary data.</text>
</comment>
<proteinExistence type="predicted"/>
<keyword evidence="2" id="KW-1185">Reference proteome</keyword>
<organism evidence="1 2">
    <name type="scientific">Cetraspora pellucida</name>
    <dbReference type="NCBI Taxonomy" id="1433469"/>
    <lineage>
        <taxon>Eukaryota</taxon>
        <taxon>Fungi</taxon>
        <taxon>Fungi incertae sedis</taxon>
        <taxon>Mucoromycota</taxon>
        <taxon>Glomeromycotina</taxon>
        <taxon>Glomeromycetes</taxon>
        <taxon>Diversisporales</taxon>
        <taxon>Gigasporaceae</taxon>
        <taxon>Cetraspora</taxon>
    </lineage>
</organism>
<protein>
    <submittedName>
        <fullName evidence="1">9263_t:CDS:1</fullName>
    </submittedName>
</protein>
<sequence>LSVFDSDIIILSSRSSDELLFSLDVEDVGLIEVFKLEKIDLVL</sequence>
<gene>
    <name evidence="1" type="ORF">SPELUC_LOCUS14122</name>
</gene>
<dbReference type="EMBL" id="CAJVPW010040155">
    <property type="protein sequence ID" value="CAG8745734.1"/>
    <property type="molecule type" value="Genomic_DNA"/>
</dbReference>
<dbReference type="Proteomes" id="UP000789366">
    <property type="component" value="Unassembled WGS sequence"/>
</dbReference>
<reference evidence="1" key="1">
    <citation type="submission" date="2021-06" db="EMBL/GenBank/DDBJ databases">
        <authorList>
            <person name="Kallberg Y."/>
            <person name="Tangrot J."/>
            <person name="Rosling A."/>
        </authorList>
    </citation>
    <scope>NUCLEOTIDE SEQUENCE</scope>
    <source>
        <strain evidence="1">28 12/20/2015</strain>
    </source>
</reference>
<feature type="non-terminal residue" evidence="1">
    <location>
        <position position="43"/>
    </location>
</feature>
<evidence type="ECO:0000313" key="1">
    <source>
        <dbReference type="EMBL" id="CAG8745734.1"/>
    </source>
</evidence>
<name>A0ACA9QHM9_9GLOM</name>
<feature type="non-terminal residue" evidence="1">
    <location>
        <position position="1"/>
    </location>
</feature>